<keyword evidence="2" id="KW-1185">Reference proteome</keyword>
<dbReference type="KEGG" id="mpc:Mar181_0353"/>
<protein>
    <submittedName>
        <fullName evidence="1">Uncharacterized protein</fullName>
    </submittedName>
</protein>
<dbReference type="AlphaFoldDB" id="F6CY91"/>
<organism evidence="1 2">
    <name type="scientific">Marinomonas posidonica (strain CECT 7376 / NCIMB 14433 / IVIA-Po-181)</name>
    <dbReference type="NCBI Taxonomy" id="491952"/>
    <lineage>
        <taxon>Bacteria</taxon>
        <taxon>Pseudomonadati</taxon>
        <taxon>Pseudomonadota</taxon>
        <taxon>Gammaproteobacteria</taxon>
        <taxon>Oceanospirillales</taxon>
        <taxon>Oceanospirillaceae</taxon>
        <taxon>Marinomonas</taxon>
    </lineage>
</organism>
<evidence type="ECO:0000313" key="1">
    <source>
        <dbReference type="EMBL" id="AEF53418.1"/>
    </source>
</evidence>
<sequence length="30" mass="3395">MNILDIQLVAEKVLGLTPQQVDERIENAED</sequence>
<dbReference type="HOGENOM" id="CLU_3404300_0_0_6"/>
<reference evidence="1 2" key="1">
    <citation type="journal article" date="2012" name="Stand. Genomic Sci.">
        <title>Complete genome sequence of Marinomonas posidonica type strain (IVIA-Po-181(T)).</title>
        <authorList>
            <person name="Lucas-Elio P."/>
            <person name="Goodwin L."/>
            <person name="Woyke T."/>
            <person name="Pitluck S."/>
            <person name="Nolan M."/>
            <person name="Kyrpides N.C."/>
            <person name="Detter J.C."/>
            <person name="Copeland A."/>
            <person name="Lu M."/>
            <person name="Bruce D."/>
            <person name="Detter C."/>
            <person name="Tapia R."/>
            <person name="Han S."/>
            <person name="Land M.L."/>
            <person name="Ivanova N."/>
            <person name="Mikhailova N."/>
            <person name="Johnston A.W."/>
            <person name="Sanchez-Amat A."/>
        </authorList>
    </citation>
    <scope>NUCLEOTIDE SEQUENCE [LARGE SCALE GENOMIC DNA]</scope>
    <source>
        <strain evidence="2">CECT 7376 / NCIMB 14433 / IVIA-Po-181</strain>
    </source>
</reference>
<evidence type="ECO:0000313" key="2">
    <source>
        <dbReference type="Proteomes" id="UP000009230"/>
    </source>
</evidence>
<dbReference type="EMBL" id="CP002771">
    <property type="protein sequence ID" value="AEF53418.1"/>
    <property type="molecule type" value="Genomic_DNA"/>
</dbReference>
<gene>
    <name evidence="1" type="ordered locus">Mar181_0353</name>
</gene>
<accession>F6CY91</accession>
<name>F6CY91_MARPP</name>
<dbReference type="Proteomes" id="UP000009230">
    <property type="component" value="Chromosome"/>
</dbReference>
<proteinExistence type="predicted"/>